<comment type="caution">
    <text evidence="13">The sequence shown here is derived from an EMBL/GenBank/DDBJ whole genome shotgun (WGS) entry which is preliminary data.</text>
</comment>
<reference evidence="14" key="1">
    <citation type="journal article" date="2016" name="Nat. Commun.">
        <title>The Gonium pectorale genome demonstrates co-option of cell cycle regulation during the evolution of multicellularity.</title>
        <authorList>
            <person name="Hanschen E.R."/>
            <person name="Marriage T.N."/>
            <person name="Ferris P.J."/>
            <person name="Hamaji T."/>
            <person name="Toyoda A."/>
            <person name="Fujiyama A."/>
            <person name="Neme R."/>
            <person name="Noguchi H."/>
            <person name="Minakuchi Y."/>
            <person name="Suzuki M."/>
            <person name="Kawai-Toyooka H."/>
            <person name="Smith D.R."/>
            <person name="Sparks H."/>
            <person name="Anderson J."/>
            <person name="Bakaric R."/>
            <person name="Luria V."/>
            <person name="Karger A."/>
            <person name="Kirschner M.W."/>
            <person name="Durand P.M."/>
            <person name="Michod R.E."/>
            <person name="Nozaki H."/>
            <person name="Olson B.J."/>
        </authorList>
    </citation>
    <scope>NUCLEOTIDE SEQUENCE [LARGE SCALE GENOMIC DNA]</scope>
    <source>
        <strain evidence="14">NIES-2863</strain>
    </source>
</reference>
<evidence type="ECO:0000256" key="9">
    <source>
        <dbReference type="PROSITE-ProRule" id="PRU00175"/>
    </source>
</evidence>
<evidence type="ECO:0000256" key="4">
    <source>
        <dbReference type="ARBA" id="ARBA00022737"/>
    </source>
</evidence>
<dbReference type="Gene3D" id="3.10.110.10">
    <property type="entry name" value="Ubiquitin Conjugating Enzyme"/>
    <property type="match status" value="1"/>
</dbReference>
<evidence type="ECO:0008006" key="15">
    <source>
        <dbReference type="Google" id="ProtNLM"/>
    </source>
</evidence>
<accession>A0A150GFV7</accession>
<dbReference type="InterPro" id="IPR016135">
    <property type="entry name" value="UBQ-conjugating_enzyme/RWD"/>
</dbReference>
<dbReference type="InterPro" id="IPR031128">
    <property type="entry name" value="RNF14_RING-HC_Zfn"/>
</dbReference>
<dbReference type="OrthoDB" id="1431934at2759"/>
<evidence type="ECO:0000256" key="10">
    <source>
        <dbReference type="SAM" id="MobiDB-lite"/>
    </source>
</evidence>
<dbReference type="CDD" id="cd23820">
    <property type="entry name" value="RWD_RNF14"/>
    <property type="match status" value="1"/>
</dbReference>
<keyword evidence="4" id="KW-0677">Repeat</keyword>
<keyword evidence="7" id="KW-0862">Zinc</keyword>
<evidence type="ECO:0000256" key="6">
    <source>
        <dbReference type="ARBA" id="ARBA00022786"/>
    </source>
</evidence>
<feature type="region of interest" description="Disordered" evidence="10">
    <location>
        <begin position="99"/>
        <end position="193"/>
    </location>
</feature>
<dbReference type="Pfam" id="PF26200">
    <property type="entry name" value="Rcat_RNF216"/>
    <property type="match status" value="1"/>
</dbReference>
<evidence type="ECO:0000259" key="11">
    <source>
        <dbReference type="PROSITE" id="PS50089"/>
    </source>
</evidence>
<evidence type="ECO:0000313" key="14">
    <source>
        <dbReference type="Proteomes" id="UP000075714"/>
    </source>
</evidence>
<dbReference type="Gene3D" id="1.20.120.1750">
    <property type="match status" value="1"/>
</dbReference>
<dbReference type="PROSITE" id="PS50089">
    <property type="entry name" value="ZF_RING_2"/>
    <property type="match status" value="1"/>
</dbReference>
<dbReference type="InterPro" id="IPR002867">
    <property type="entry name" value="IBR_dom"/>
</dbReference>
<evidence type="ECO:0000256" key="7">
    <source>
        <dbReference type="ARBA" id="ARBA00022833"/>
    </source>
</evidence>
<dbReference type="CDD" id="cd20354">
    <property type="entry name" value="Rcat_RBR_RNF14"/>
    <property type="match status" value="1"/>
</dbReference>
<dbReference type="Proteomes" id="UP000075714">
    <property type="component" value="Unassembled WGS sequence"/>
</dbReference>
<organism evidence="13 14">
    <name type="scientific">Gonium pectorale</name>
    <name type="common">Green alga</name>
    <dbReference type="NCBI Taxonomy" id="33097"/>
    <lineage>
        <taxon>Eukaryota</taxon>
        <taxon>Viridiplantae</taxon>
        <taxon>Chlorophyta</taxon>
        <taxon>core chlorophytes</taxon>
        <taxon>Chlorophyceae</taxon>
        <taxon>CS clade</taxon>
        <taxon>Chlamydomonadales</taxon>
        <taxon>Volvocaceae</taxon>
        <taxon>Gonium</taxon>
    </lineage>
</organism>
<dbReference type="FunFam" id="3.30.40.10:FF:000137">
    <property type="entry name" value="RanBP-type and C3HC4-type zinc finger-containing protein 1"/>
    <property type="match status" value="1"/>
</dbReference>
<dbReference type="CDD" id="cd16628">
    <property type="entry name" value="RING-HC_RBR_RNF14"/>
    <property type="match status" value="1"/>
</dbReference>
<dbReference type="GO" id="GO:0008270">
    <property type="term" value="F:zinc ion binding"/>
    <property type="evidence" value="ECO:0007669"/>
    <property type="project" value="UniProtKB-KW"/>
</dbReference>
<evidence type="ECO:0000256" key="3">
    <source>
        <dbReference type="ARBA" id="ARBA00022723"/>
    </source>
</evidence>
<keyword evidence="5 9" id="KW-0863">Zinc-finger</keyword>
<name>A0A150GFV7_GONPE</name>
<dbReference type="InterPro" id="IPR013083">
    <property type="entry name" value="Znf_RING/FYVE/PHD"/>
</dbReference>
<dbReference type="InterPro" id="IPR051628">
    <property type="entry name" value="LUBAC_E3_Ligases"/>
</dbReference>
<dbReference type="SUPFAM" id="SSF57850">
    <property type="entry name" value="RING/U-box"/>
    <property type="match status" value="4"/>
</dbReference>
<dbReference type="InterPro" id="IPR006575">
    <property type="entry name" value="RWD_dom"/>
</dbReference>
<evidence type="ECO:0000256" key="1">
    <source>
        <dbReference type="ARBA" id="ARBA00004906"/>
    </source>
</evidence>
<dbReference type="InterPro" id="IPR001841">
    <property type="entry name" value="Znf_RING"/>
</dbReference>
<feature type="domain" description="RING-type" evidence="12">
    <location>
        <begin position="353"/>
        <end position="590"/>
    </location>
</feature>
<dbReference type="PANTHER" id="PTHR22770">
    <property type="entry name" value="UBIQUITIN CONJUGATING ENZYME 7 INTERACTING PROTEIN-RELATED"/>
    <property type="match status" value="1"/>
</dbReference>
<feature type="compositionally biased region" description="Low complexity" evidence="10">
    <location>
        <begin position="179"/>
        <end position="193"/>
    </location>
</feature>
<keyword evidence="6" id="KW-0833">Ubl conjugation pathway</keyword>
<comment type="pathway">
    <text evidence="1">Protein modification; protein ubiquitination.</text>
</comment>
<keyword evidence="3" id="KW-0479">Metal-binding</keyword>
<feature type="compositionally biased region" description="Gly residues" evidence="10">
    <location>
        <begin position="142"/>
        <end position="168"/>
    </location>
</feature>
<proteinExistence type="inferred from homology"/>
<dbReference type="EMBL" id="LSYV01000026">
    <property type="protein sequence ID" value="KXZ48731.1"/>
    <property type="molecule type" value="Genomic_DNA"/>
</dbReference>
<dbReference type="SMART" id="SM00647">
    <property type="entry name" value="IBR"/>
    <property type="match status" value="2"/>
</dbReference>
<dbReference type="SMART" id="SM00184">
    <property type="entry name" value="RING"/>
    <property type="match status" value="2"/>
</dbReference>
<dbReference type="CDD" id="cd20341">
    <property type="entry name" value="BRcat_RBR_RNF14"/>
    <property type="match status" value="1"/>
</dbReference>
<feature type="compositionally biased region" description="Pro residues" evidence="10">
    <location>
        <begin position="102"/>
        <end position="114"/>
    </location>
</feature>
<evidence type="ECO:0000256" key="8">
    <source>
        <dbReference type="ARBA" id="ARBA00044508"/>
    </source>
</evidence>
<evidence type="ECO:0000256" key="2">
    <source>
        <dbReference type="ARBA" id="ARBA00022679"/>
    </source>
</evidence>
<dbReference type="InterPro" id="IPR047548">
    <property type="entry name" value="Rcat_RBR_RNF14"/>
</dbReference>
<dbReference type="InterPro" id="IPR017907">
    <property type="entry name" value="Znf_RING_CS"/>
</dbReference>
<dbReference type="Pfam" id="PF01485">
    <property type="entry name" value="IBR"/>
    <property type="match status" value="1"/>
</dbReference>
<dbReference type="InterPro" id="IPR044066">
    <property type="entry name" value="TRIAD_supradom"/>
</dbReference>
<gene>
    <name evidence="13" type="ORF">GPECTOR_25g315</name>
</gene>
<dbReference type="Gene3D" id="3.30.40.10">
    <property type="entry name" value="Zinc/RING finger domain, C3HC4 (zinc finger)"/>
    <property type="match status" value="1"/>
</dbReference>
<dbReference type="Pfam" id="PF05773">
    <property type="entry name" value="RWD"/>
    <property type="match status" value="1"/>
</dbReference>
<evidence type="ECO:0000313" key="13">
    <source>
        <dbReference type="EMBL" id="KXZ48731.1"/>
    </source>
</evidence>
<protein>
    <recommendedName>
        <fullName evidence="15">RBR-type E3 ubiquitin transferase</fullName>
    </recommendedName>
</protein>
<dbReference type="PROSITE" id="PS00518">
    <property type="entry name" value="ZF_RING_1"/>
    <property type="match status" value="1"/>
</dbReference>
<keyword evidence="2" id="KW-0808">Transferase</keyword>
<keyword evidence="14" id="KW-1185">Reference proteome</keyword>
<evidence type="ECO:0000256" key="5">
    <source>
        <dbReference type="ARBA" id="ARBA00022771"/>
    </source>
</evidence>
<feature type="domain" description="RING-type" evidence="11">
    <location>
        <begin position="357"/>
        <end position="403"/>
    </location>
</feature>
<sequence length="687" mass="72950">MARLDPDTWLNQLEELMAMQAVLDDDFSLLKAPGAPLDEAEAAAGGANGERWLDPEALLIAGPPPDLCDDGAGGDGSVDLFVAEALVHVEVPETGLQLMVEAPPPVPPPRPQQPPHQLEHKEESAAGRGDSPPAGNRASSDGGSGGARASGHGSGGPTANGGRGGGPGHNADGRQDPIAGAGAAAGPAAAPAPGGYATPRCLGPPVEEAPVAAATPPTLVPFGPPVAFLSPIRVTLTLPHGYPAACPPAVSLHAPWLSGPQAEALAAGLAGVWEAQGPGGPIALVWVDWLRGEALRHLAITDALVLRRGEAAATPLGAGVPARAAVDAAGPEVLAVSLLRYSAAREQEKFNESNVRCPICFEEHLGSRCVRLPECRHAFCGGCLATHLRTQLRDGAVDRLACPEPGCRRQLAPYVLQQMLGQEEYARWEQLTLQRTLDKMEDLVYCPRCREPCLEDPDHSVLCPSCFYSFCALCEDSWHPGSSCLNAADRLALLEARRQRAGDAGDGRSATERARQQVNRMNELKSLALLSATTKQCPVCSMGVEKTEGCNKMTCGYCGSFFCWKCSRVISGYDHFQQPAGQPGGCVLFDQEEIDRWNARWNGGVVAPRVVQVEQHAMIANYLGRFGARMCRCVVCGQPNAKEGGNNCIRCWSCNGHFCYLCRTWLRNRPGQHFGTGPGRCRQHTDD</sequence>
<dbReference type="PROSITE" id="PS51873">
    <property type="entry name" value="TRIAD"/>
    <property type="match status" value="1"/>
</dbReference>
<evidence type="ECO:0000259" key="12">
    <source>
        <dbReference type="PROSITE" id="PS51873"/>
    </source>
</evidence>
<dbReference type="SUPFAM" id="SSF54495">
    <property type="entry name" value="UBC-like"/>
    <property type="match status" value="1"/>
</dbReference>
<dbReference type="AlphaFoldDB" id="A0A150GFV7"/>
<comment type="similarity">
    <text evidence="8">Belongs to the RBR family. RNF14 subfamily.</text>
</comment>
<dbReference type="GO" id="GO:0016740">
    <property type="term" value="F:transferase activity"/>
    <property type="evidence" value="ECO:0007669"/>
    <property type="project" value="UniProtKB-KW"/>
</dbReference>